<dbReference type="RefSeq" id="WP_210055887.1">
    <property type="nucleotide sequence ID" value="NZ_BAAAMH010000005.1"/>
</dbReference>
<dbReference type="InterPro" id="IPR017941">
    <property type="entry name" value="Rieske_2Fe-2S"/>
</dbReference>
<evidence type="ECO:0000313" key="10">
    <source>
        <dbReference type="EMBL" id="MBP2417389.1"/>
    </source>
</evidence>
<evidence type="ECO:0000256" key="6">
    <source>
        <dbReference type="ARBA" id="ARBA00023014"/>
    </source>
</evidence>
<keyword evidence="11" id="KW-1185">Reference proteome</keyword>
<dbReference type="PANTHER" id="PTHR10134">
    <property type="entry name" value="CYTOCHROME B-C1 COMPLEX SUBUNIT RIESKE, MITOCHONDRIAL"/>
    <property type="match status" value="1"/>
</dbReference>
<dbReference type="InterPro" id="IPR014349">
    <property type="entry name" value="Rieske_Fe-S_prot"/>
</dbReference>
<keyword evidence="4" id="KW-0479">Metal-binding</keyword>
<dbReference type="PROSITE" id="PS51296">
    <property type="entry name" value="RIESKE"/>
    <property type="match status" value="1"/>
</dbReference>
<keyword evidence="6" id="KW-0411">Iron-sulfur</keyword>
<dbReference type="PROSITE" id="PS51318">
    <property type="entry name" value="TAT"/>
    <property type="match status" value="1"/>
</dbReference>
<dbReference type="CDD" id="cd03467">
    <property type="entry name" value="Rieske"/>
    <property type="match status" value="1"/>
</dbReference>
<sequence length="139" mass="13529">MTTSPALPTPVSRRSLLLATGLGVAAVGGLTACGMDAPAPEGAPGPQTAATGDIPVGGGTIFPGSETVITQPAAGEFKAFSSICTHARCPVTEVTDSIHCLCHGSRFSLADGSPLNGPATEPLAAKTVTVSGSTVSVAG</sequence>
<evidence type="ECO:0000256" key="3">
    <source>
        <dbReference type="ARBA" id="ARBA00022714"/>
    </source>
</evidence>
<feature type="domain" description="Rieske" evidence="9">
    <location>
        <begin position="46"/>
        <end position="137"/>
    </location>
</feature>
<evidence type="ECO:0000256" key="4">
    <source>
        <dbReference type="ARBA" id="ARBA00022723"/>
    </source>
</evidence>
<dbReference type="InterPro" id="IPR006311">
    <property type="entry name" value="TAT_signal"/>
</dbReference>
<dbReference type="InterPro" id="IPR036922">
    <property type="entry name" value="Rieske_2Fe-2S_sf"/>
</dbReference>
<reference evidence="10 11" key="1">
    <citation type="submission" date="2021-03" db="EMBL/GenBank/DDBJ databases">
        <title>Sequencing the genomes of 1000 actinobacteria strains.</title>
        <authorList>
            <person name="Klenk H.-P."/>
        </authorList>
    </citation>
    <scope>NUCLEOTIDE SEQUENCE [LARGE SCALE GENOMIC DNA]</scope>
    <source>
        <strain evidence="10 11">DSM 12936</strain>
    </source>
</reference>
<evidence type="ECO:0000256" key="8">
    <source>
        <dbReference type="ARBA" id="ARBA00029586"/>
    </source>
</evidence>
<dbReference type="Pfam" id="PF00355">
    <property type="entry name" value="Rieske"/>
    <property type="match status" value="1"/>
</dbReference>
<evidence type="ECO:0000313" key="11">
    <source>
        <dbReference type="Proteomes" id="UP000758168"/>
    </source>
</evidence>
<proteinExistence type="predicted"/>
<evidence type="ECO:0000259" key="9">
    <source>
        <dbReference type="PROSITE" id="PS51296"/>
    </source>
</evidence>
<evidence type="ECO:0000256" key="5">
    <source>
        <dbReference type="ARBA" id="ARBA00023004"/>
    </source>
</evidence>
<keyword evidence="3" id="KW-0001">2Fe-2S</keyword>
<keyword evidence="5" id="KW-0408">Iron</keyword>
<keyword evidence="7" id="KW-1015">Disulfide bond</keyword>
<evidence type="ECO:0000256" key="7">
    <source>
        <dbReference type="ARBA" id="ARBA00023157"/>
    </source>
</evidence>
<comment type="caution">
    <text evidence="10">The sequence shown here is derived from an EMBL/GenBank/DDBJ whole genome shotgun (WGS) entry which is preliminary data.</text>
</comment>
<dbReference type="Proteomes" id="UP000758168">
    <property type="component" value="Unassembled WGS sequence"/>
</dbReference>
<accession>A0ABS4Z8U5</accession>
<gene>
    <name evidence="10" type="ORF">JOF54_002311</name>
</gene>
<organism evidence="10 11">
    <name type="scientific">Microlunatus capsulatus</name>
    <dbReference type="NCBI Taxonomy" id="99117"/>
    <lineage>
        <taxon>Bacteria</taxon>
        <taxon>Bacillati</taxon>
        <taxon>Actinomycetota</taxon>
        <taxon>Actinomycetes</taxon>
        <taxon>Propionibacteriales</taxon>
        <taxon>Propionibacteriaceae</taxon>
        <taxon>Microlunatus</taxon>
    </lineage>
</organism>
<dbReference type="Gene3D" id="2.102.10.10">
    <property type="entry name" value="Rieske [2Fe-2S] iron-sulphur domain"/>
    <property type="match status" value="1"/>
</dbReference>
<dbReference type="EMBL" id="JAGIOB010000001">
    <property type="protein sequence ID" value="MBP2417389.1"/>
    <property type="molecule type" value="Genomic_DNA"/>
</dbReference>
<evidence type="ECO:0000256" key="2">
    <source>
        <dbReference type="ARBA" id="ARBA00015816"/>
    </source>
</evidence>
<name>A0ABS4Z8U5_9ACTN</name>
<comment type="function">
    <text evidence="1">Iron-sulfur subunit of the cytochrome bc1 complex, an essential component of the respiratory electron transport chain required for ATP synthesis. The bc1 complex catalyzes the oxidation of menaquinol and the reduction of cytochrome c in the respiratory chain. The bc1 complex operates through a Q-cycle mechanism that couples electron transfer to generation of the proton gradient that drives ATP synthesis.</text>
</comment>
<dbReference type="SUPFAM" id="SSF50022">
    <property type="entry name" value="ISP domain"/>
    <property type="match status" value="1"/>
</dbReference>
<evidence type="ECO:0000256" key="1">
    <source>
        <dbReference type="ARBA" id="ARBA00002494"/>
    </source>
</evidence>
<protein>
    <recommendedName>
        <fullName evidence="2">Cytochrome bc1 complex Rieske iron-sulfur subunit</fullName>
    </recommendedName>
    <alternativeName>
        <fullName evidence="8">Cytochrome bc1 reductase complex subunit QcrA</fullName>
    </alternativeName>
</protein>